<dbReference type="STRING" id="504.KKKWG1_2148"/>
<dbReference type="PANTHER" id="PTHR43685:SF5">
    <property type="entry name" value="GLYCOSYLTRANSFERASE EPSE-RELATED"/>
    <property type="match status" value="1"/>
</dbReference>
<dbReference type="HOGENOM" id="CLU_025996_0_9_4"/>
<dbReference type="CDD" id="cd04195">
    <property type="entry name" value="GT2_AmsE_like"/>
    <property type="match status" value="1"/>
</dbReference>
<evidence type="ECO:0000256" key="2">
    <source>
        <dbReference type="ARBA" id="ARBA00022676"/>
    </source>
</evidence>
<dbReference type="InterPro" id="IPR001173">
    <property type="entry name" value="Glyco_trans_2-like"/>
</dbReference>
<dbReference type="GO" id="GO:0016757">
    <property type="term" value="F:glycosyltransferase activity"/>
    <property type="evidence" value="ECO:0007669"/>
    <property type="project" value="UniProtKB-KW"/>
</dbReference>
<dbReference type="EC" id="2.-.-.-" evidence="5"/>
<keyword evidence="3 5" id="KW-0808">Transferase</keyword>
<keyword evidence="2" id="KW-0328">Glycosyltransferase</keyword>
<dbReference type="SUPFAM" id="SSF53448">
    <property type="entry name" value="Nucleotide-diphospho-sugar transferases"/>
    <property type="match status" value="1"/>
</dbReference>
<evidence type="ECO:0000313" key="6">
    <source>
        <dbReference type="Proteomes" id="UP000004207"/>
    </source>
</evidence>
<accession>F5S4M1</accession>
<evidence type="ECO:0000313" key="5">
    <source>
        <dbReference type="EMBL" id="EGK12155.1"/>
    </source>
</evidence>
<keyword evidence="6" id="KW-1185">Reference proteome</keyword>
<comment type="caution">
    <text evidence="5">The sequence shown here is derived from an EMBL/GenBank/DDBJ whole genome shotgun (WGS) entry which is preliminary data.</text>
</comment>
<comment type="similarity">
    <text evidence="1">Belongs to the glycosyltransferase 2 family.</text>
</comment>
<protein>
    <submittedName>
        <fullName evidence="5">Amylovoran biosynthesis glycosyltransferase AmsE</fullName>
        <ecNumber evidence="5">2.-.-.-</ecNumber>
    </submittedName>
</protein>
<evidence type="ECO:0000256" key="1">
    <source>
        <dbReference type="ARBA" id="ARBA00006739"/>
    </source>
</evidence>
<proteinExistence type="inferred from homology"/>
<dbReference type="OrthoDB" id="8666056at2"/>
<dbReference type="GeneID" id="93262107"/>
<dbReference type="InterPro" id="IPR050834">
    <property type="entry name" value="Glycosyltransf_2"/>
</dbReference>
<dbReference type="Proteomes" id="UP000004207">
    <property type="component" value="Unassembled WGS sequence"/>
</dbReference>
<dbReference type="InterPro" id="IPR029044">
    <property type="entry name" value="Nucleotide-diphossugar_trans"/>
</dbReference>
<feature type="domain" description="Glycosyltransferase 2-like" evidence="4">
    <location>
        <begin position="9"/>
        <end position="169"/>
    </location>
</feature>
<dbReference type="eggNOG" id="COG0463">
    <property type="taxonomic scope" value="Bacteria"/>
</dbReference>
<dbReference type="Pfam" id="PF00535">
    <property type="entry name" value="Glycos_transf_2"/>
    <property type="match status" value="1"/>
</dbReference>
<dbReference type="AlphaFoldDB" id="F5S4M1"/>
<evidence type="ECO:0000259" key="4">
    <source>
        <dbReference type="Pfam" id="PF00535"/>
    </source>
</evidence>
<sequence>MPTQYAPFSVLMSLYEREQPAFLNQCLSSLHTQTCLADEIVIVLDGNITPQLQAALDDWATRLPLRVLPLSHNVGLGKALNHGLAHCQHDWVFRMDTDDIAAPHRFERQLAYLATHPNVALLGAQIAEFTQSPEQAHGNRRVPESHQQIQQFAQKRNPFNHMTIAYRKSAVQQAGGYQHHWFMEDYNLWLRMLAQNVQAANLPDVLVYARTGTNMVQRRRGWQYVQSEWQLYQLKRQLRLQAPLAAVFCLLQRTLPRLLPTFLLQHLYTWLRRT</sequence>
<organism evidence="5 6">
    <name type="scientific">Kingella kingae ATCC 23330</name>
    <dbReference type="NCBI Taxonomy" id="887327"/>
    <lineage>
        <taxon>Bacteria</taxon>
        <taxon>Pseudomonadati</taxon>
        <taxon>Pseudomonadota</taxon>
        <taxon>Betaproteobacteria</taxon>
        <taxon>Neisseriales</taxon>
        <taxon>Neisseriaceae</taxon>
        <taxon>Kingella</taxon>
    </lineage>
</organism>
<reference evidence="5 6" key="1">
    <citation type="submission" date="2011-04" db="EMBL/GenBank/DDBJ databases">
        <authorList>
            <person name="Muzny D."/>
            <person name="Qin X."/>
            <person name="Deng J."/>
            <person name="Jiang H."/>
            <person name="Liu Y."/>
            <person name="Qu J."/>
            <person name="Song X.-Z."/>
            <person name="Zhang L."/>
            <person name="Thornton R."/>
            <person name="Coyle M."/>
            <person name="Francisco L."/>
            <person name="Jackson L."/>
            <person name="Javaid M."/>
            <person name="Korchina V."/>
            <person name="Kovar C."/>
            <person name="Mata R."/>
            <person name="Mathew T."/>
            <person name="Ngo R."/>
            <person name="Nguyen L."/>
            <person name="Nguyen N."/>
            <person name="Okwuonu G."/>
            <person name="Ongeri F."/>
            <person name="Pham C."/>
            <person name="Simmons D."/>
            <person name="Wilczek-Boney K."/>
            <person name="Hale W."/>
            <person name="Jakkamsetti A."/>
            <person name="Pham P."/>
            <person name="Ruth R."/>
            <person name="San Lucas F."/>
            <person name="Warren J."/>
            <person name="Zhang J."/>
            <person name="Zhao Z."/>
            <person name="Zhou C."/>
            <person name="Zhu D."/>
            <person name="Lee S."/>
            <person name="Bess C."/>
            <person name="Blankenburg K."/>
            <person name="Forbes L."/>
            <person name="Fu Q."/>
            <person name="Gubbala S."/>
            <person name="Hirani K."/>
            <person name="Jayaseelan J.C."/>
            <person name="Lara F."/>
            <person name="Munidasa M."/>
            <person name="Palculict T."/>
            <person name="Patil S."/>
            <person name="Pu L.-L."/>
            <person name="Saada N."/>
            <person name="Tang L."/>
            <person name="Weissenberger G."/>
            <person name="Zhu Y."/>
            <person name="Hemphill L."/>
            <person name="Shang Y."/>
            <person name="Youmans B."/>
            <person name="Ayvaz T."/>
            <person name="Ross M."/>
            <person name="Santibanez J."/>
            <person name="Aqrawi P."/>
            <person name="Gross S."/>
            <person name="Joshi V."/>
            <person name="Fowler G."/>
            <person name="Nazareth L."/>
            <person name="Reid J."/>
            <person name="Worley K."/>
            <person name="Petrosino J."/>
            <person name="Highlander S."/>
            <person name="Gibbs R."/>
        </authorList>
    </citation>
    <scope>NUCLEOTIDE SEQUENCE [LARGE SCALE GENOMIC DNA]</scope>
    <source>
        <strain evidence="5 6">ATCC 23330</strain>
    </source>
</reference>
<evidence type="ECO:0000256" key="3">
    <source>
        <dbReference type="ARBA" id="ARBA00022679"/>
    </source>
</evidence>
<dbReference type="PANTHER" id="PTHR43685">
    <property type="entry name" value="GLYCOSYLTRANSFERASE"/>
    <property type="match status" value="1"/>
</dbReference>
<name>F5S4M1_KINKI</name>
<dbReference type="EMBL" id="AFHS01000004">
    <property type="protein sequence ID" value="EGK12155.1"/>
    <property type="molecule type" value="Genomic_DNA"/>
</dbReference>
<gene>
    <name evidence="5" type="primary">lsgF</name>
    <name evidence="5" type="ORF">HMPREF0476_0154</name>
</gene>
<dbReference type="Gene3D" id="3.90.550.10">
    <property type="entry name" value="Spore Coat Polysaccharide Biosynthesis Protein SpsA, Chain A"/>
    <property type="match status" value="1"/>
</dbReference>
<dbReference type="RefSeq" id="WP_003785232.1">
    <property type="nucleotide sequence ID" value="NZ_FOJK01000009.1"/>
</dbReference>